<reference evidence="1" key="1">
    <citation type="journal article" date="2021" name="Proc. Natl. Acad. Sci. U.S.A.">
        <title>A Catalog of Tens of Thousands of Viruses from Human Metagenomes Reveals Hidden Associations with Chronic Diseases.</title>
        <authorList>
            <person name="Tisza M.J."/>
            <person name="Buck C.B."/>
        </authorList>
    </citation>
    <scope>NUCLEOTIDE SEQUENCE</scope>
    <source>
        <strain evidence="1">CtJT77</strain>
    </source>
</reference>
<accession>A0A8S5UZJ1</accession>
<evidence type="ECO:0000313" key="1">
    <source>
        <dbReference type="EMBL" id="DAF99868.1"/>
    </source>
</evidence>
<proteinExistence type="predicted"/>
<protein>
    <submittedName>
        <fullName evidence="1">Tail protein</fullName>
    </submittedName>
</protein>
<dbReference type="Gene3D" id="2.40.30.200">
    <property type="match status" value="1"/>
</dbReference>
<dbReference type="EMBL" id="BK016174">
    <property type="protein sequence ID" value="DAF99868.1"/>
    <property type="molecule type" value="Genomic_DNA"/>
</dbReference>
<organism evidence="1">
    <name type="scientific">Siphoviridae sp. ctJT77</name>
    <dbReference type="NCBI Taxonomy" id="2825432"/>
    <lineage>
        <taxon>Viruses</taxon>
        <taxon>Duplodnaviria</taxon>
        <taxon>Heunggongvirae</taxon>
        <taxon>Uroviricota</taxon>
        <taxon>Caudoviricetes</taxon>
    </lineage>
</organism>
<sequence length="304" mass="33959">MIKSVTITNHLDESIKLDLFNPEESGFIIKNIEGLGPVKANINFKELATNDGSIDNSARLSSRNIVMSLQFMESPTIEETRLKSYKYFPIKRNIKFLIETDSRICETIGRVETNVPTIFSNAEGCQISILCSNPYFYSAGENGLNQTTFYGTEPLFEFPFSNESLTEDLIEFGSIENRTEGTIYYDGDAEIGITIQIHAVGEAEGLVIYNTKTREIMHINDDKLKSLMGSGIQAGDEITITTSRGEKGIYMLRSGVTTNILNALEKPIKWFQLSKGDNTFAYTASAGLTNLQFRIENKVIYEGV</sequence>
<name>A0A8S5UZJ1_9CAUD</name>